<evidence type="ECO:0000256" key="1">
    <source>
        <dbReference type="PROSITE-ProRule" id="PRU00285"/>
    </source>
</evidence>
<dbReference type="eggNOG" id="arCOG01832">
    <property type="taxonomic scope" value="Archaea"/>
</dbReference>
<dbReference type="InterPro" id="IPR002068">
    <property type="entry name" value="A-crystallin/Hsp20_dom"/>
</dbReference>
<name>Q9HJU9_THEAC</name>
<dbReference type="PROSITE" id="PS01031">
    <property type="entry name" value="SHSP"/>
    <property type="match status" value="1"/>
</dbReference>
<dbReference type="OrthoDB" id="198277at2157"/>
<dbReference type="SUPFAM" id="SSF49764">
    <property type="entry name" value="HSP20-like chaperones"/>
    <property type="match status" value="1"/>
</dbReference>
<organism evidence="4 5">
    <name type="scientific">Thermoplasma acidophilum (strain ATCC 25905 / DSM 1728 / JCM 9062 / NBRC 15155 / AMRC-C165)</name>
    <dbReference type="NCBI Taxonomy" id="273075"/>
    <lineage>
        <taxon>Archaea</taxon>
        <taxon>Methanobacteriati</taxon>
        <taxon>Thermoplasmatota</taxon>
        <taxon>Thermoplasmata</taxon>
        <taxon>Thermoplasmatales</taxon>
        <taxon>Thermoplasmataceae</taxon>
        <taxon>Thermoplasma</taxon>
    </lineage>
</organism>
<dbReference type="NCBIfam" id="NF041799">
    <property type="entry name" value="Hsp14"/>
    <property type="match status" value="1"/>
</dbReference>
<dbReference type="Gene3D" id="2.60.40.790">
    <property type="match status" value="1"/>
</dbReference>
<evidence type="ECO:0000259" key="3">
    <source>
        <dbReference type="PROSITE" id="PS01031"/>
    </source>
</evidence>
<dbReference type="HOGENOM" id="CLU_046737_9_5_2"/>
<keyword evidence="4" id="KW-0346">Stress response</keyword>
<dbReference type="RefSeq" id="WP_010901274.1">
    <property type="nucleotide sequence ID" value="NC_002578.1"/>
</dbReference>
<feature type="domain" description="SHSP" evidence="3">
    <location>
        <begin position="22"/>
        <end position="124"/>
    </location>
</feature>
<dbReference type="PaxDb" id="273075-Ta0864"/>
<protein>
    <submittedName>
        <fullName evidence="4">Small heat shock protein (Hsp20) related protein</fullName>
    </submittedName>
</protein>
<evidence type="ECO:0000256" key="2">
    <source>
        <dbReference type="RuleBase" id="RU003616"/>
    </source>
</evidence>
<keyword evidence="5" id="KW-1185">Reference proteome</keyword>
<dbReference type="Proteomes" id="UP000001024">
    <property type="component" value="Chromosome"/>
</dbReference>
<proteinExistence type="inferred from homology"/>
<evidence type="ECO:0000313" key="4">
    <source>
        <dbReference type="EMBL" id="CAC11993.1"/>
    </source>
</evidence>
<sequence length="124" mass="14460">MYTPVRFFTNEMLKNVSNTVKEMSSFIYPPITMYQDGTDLVLEAEMPGFDKKDIKITVEKNVLTLRAERKREYRSVYIDQRVDKVFKVVRLPVDVDQASISAKYQDGLLTVRMKAKDIKTVEIE</sequence>
<dbReference type="InterPro" id="IPR008978">
    <property type="entry name" value="HSP20-like_chaperone"/>
</dbReference>
<gene>
    <name evidence="4" type="ordered locus">Ta0864</name>
</gene>
<dbReference type="InterPro" id="IPR031107">
    <property type="entry name" value="Small_HSP"/>
</dbReference>
<evidence type="ECO:0000313" key="5">
    <source>
        <dbReference type="Proteomes" id="UP000001024"/>
    </source>
</evidence>
<accession>Q9HJU9</accession>
<reference evidence="4 5" key="1">
    <citation type="journal article" date="2000" name="Nature">
        <title>The genome sequence of the thermoacidophilic scavenger Thermoplasma acidophilum.</title>
        <authorList>
            <person name="Ruepp A."/>
            <person name="Graml W."/>
            <person name="Santos-Martinez M.L."/>
            <person name="Koretke K.K."/>
            <person name="Volker C."/>
            <person name="Mewes H.W."/>
            <person name="Frishman D."/>
            <person name="Stocker S."/>
            <person name="Lupas A.N."/>
            <person name="Baumeister W."/>
        </authorList>
    </citation>
    <scope>NUCLEOTIDE SEQUENCE [LARGE SCALE GENOMIC DNA]</scope>
    <source>
        <strain evidence="5">ATCC 25905 / DSM 1728 / JCM 9062 / NBRC 15155 / AMRC-C165</strain>
    </source>
</reference>
<dbReference type="Pfam" id="PF00011">
    <property type="entry name" value="HSP20"/>
    <property type="match status" value="1"/>
</dbReference>
<dbReference type="STRING" id="273075.gene:9572078"/>
<dbReference type="AlphaFoldDB" id="Q9HJU9"/>
<dbReference type="InParanoid" id="Q9HJU9"/>
<dbReference type="EnsemblBacteria" id="CAC11993">
    <property type="protein sequence ID" value="CAC11993"/>
    <property type="gene ID" value="CAC11993"/>
</dbReference>
<dbReference type="EMBL" id="AL445065">
    <property type="protein sequence ID" value="CAC11993.1"/>
    <property type="molecule type" value="Genomic_DNA"/>
</dbReference>
<dbReference type="CDD" id="cd06464">
    <property type="entry name" value="ACD_sHsps-like"/>
    <property type="match status" value="1"/>
</dbReference>
<dbReference type="KEGG" id="tac:Ta0864"/>
<dbReference type="PANTHER" id="PTHR11527">
    <property type="entry name" value="HEAT-SHOCK PROTEIN 20 FAMILY MEMBER"/>
    <property type="match status" value="1"/>
</dbReference>
<comment type="similarity">
    <text evidence="1 2">Belongs to the small heat shock protein (HSP20) family.</text>
</comment>